<proteinExistence type="predicted"/>
<dbReference type="GO" id="GO:0003676">
    <property type="term" value="F:nucleic acid binding"/>
    <property type="evidence" value="ECO:0007669"/>
    <property type="project" value="InterPro"/>
</dbReference>
<sequence length="118" mass="13175">MKLLLGKGSLPLLCILSCLRMEWPACCHDLNPIEHLWDQLGRAVHARVTNTTTLADLQQRLVEEWGAIPQQCVTRLVTSMMRGCQAKVEAAPLPHRCLTLRGRHKAAIIIMLGDNGQQ</sequence>
<keyword evidence="3" id="KW-1185">Reference proteome</keyword>
<feature type="signal peptide" evidence="1">
    <location>
        <begin position="1"/>
        <end position="27"/>
    </location>
</feature>
<dbReference type="Ensembl" id="ENSLBET00000029335.1">
    <property type="protein sequence ID" value="ENSLBEP00000028003.1"/>
    <property type="gene ID" value="ENSLBEG00000021235.1"/>
</dbReference>
<dbReference type="AlphaFoldDB" id="A0A3Q3GAI9"/>
<evidence type="ECO:0000256" key="1">
    <source>
        <dbReference type="SAM" id="SignalP"/>
    </source>
</evidence>
<organism evidence="2 3">
    <name type="scientific">Labrus bergylta</name>
    <name type="common">ballan wrasse</name>
    <dbReference type="NCBI Taxonomy" id="56723"/>
    <lineage>
        <taxon>Eukaryota</taxon>
        <taxon>Metazoa</taxon>
        <taxon>Chordata</taxon>
        <taxon>Craniata</taxon>
        <taxon>Vertebrata</taxon>
        <taxon>Euteleostomi</taxon>
        <taxon>Actinopterygii</taxon>
        <taxon>Neopterygii</taxon>
        <taxon>Teleostei</taxon>
        <taxon>Neoteleostei</taxon>
        <taxon>Acanthomorphata</taxon>
        <taxon>Eupercaria</taxon>
        <taxon>Labriformes</taxon>
        <taxon>Labridae</taxon>
        <taxon>Labrus</taxon>
    </lineage>
</organism>
<dbReference type="STRING" id="56723.ENSLBEP00000028003"/>
<keyword evidence="1" id="KW-0732">Signal</keyword>
<dbReference type="Proteomes" id="UP000261660">
    <property type="component" value="Unplaced"/>
</dbReference>
<accession>A0A3Q3GAI9</accession>
<dbReference type="GeneTree" id="ENSGT00940000176839"/>
<evidence type="ECO:0008006" key="4">
    <source>
        <dbReference type="Google" id="ProtNLM"/>
    </source>
</evidence>
<dbReference type="Gene3D" id="3.30.420.10">
    <property type="entry name" value="Ribonuclease H-like superfamily/Ribonuclease H"/>
    <property type="match status" value="1"/>
</dbReference>
<evidence type="ECO:0000313" key="2">
    <source>
        <dbReference type="Ensembl" id="ENSLBEP00000028003.1"/>
    </source>
</evidence>
<reference evidence="2" key="1">
    <citation type="submission" date="2025-08" db="UniProtKB">
        <authorList>
            <consortium name="Ensembl"/>
        </authorList>
    </citation>
    <scope>IDENTIFICATION</scope>
</reference>
<evidence type="ECO:0000313" key="3">
    <source>
        <dbReference type="Proteomes" id="UP000261660"/>
    </source>
</evidence>
<reference evidence="2" key="2">
    <citation type="submission" date="2025-09" db="UniProtKB">
        <authorList>
            <consortium name="Ensembl"/>
        </authorList>
    </citation>
    <scope>IDENTIFICATION</scope>
</reference>
<dbReference type="InterPro" id="IPR036397">
    <property type="entry name" value="RNaseH_sf"/>
</dbReference>
<protein>
    <recommendedName>
        <fullName evidence="4">Tc1-like transposase DDE domain-containing protein</fullName>
    </recommendedName>
</protein>
<feature type="chain" id="PRO_5018670082" description="Tc1-like transposase DDE domain-containing protein" evidence="1">
    <location>
        <begin position="28"/>
        <end position="118"/>
    </location>
</feature>
<dbReference type="InParanoid" id="A0A3Q3GAI9"/>
<name>A0A3Q3GAI9_9LABR</name>